<dbReference type="Pfam" id="PF06722">
    <property type="entry name" value="EryCIII-like_C"/>
    <property type="match status" value="1"/>
</dbReference>
<dbReference type="GO" id="GO:0016758">
    <property type="term" value="F:hexosyltransferase activity"/>
    <property type="evidence" value="ECO:0007669"/>
    <property type="project" value="UniProtKB-ARBA"/>
</dbReference>
<keyword evidence="7" id="KW-1185">Reference proteome</keyword>
<evidence type="ECO:0000256" key="2">
    <source>
        <dbReference type="ARBA" id="ARBA00022676"/>
    </source>
</evidence>
<dbReference type="GO" id="GO:0017000">
    <property type="term" value="P:antibiotic biosynthetic process"/>
    <property type="evidence" value="ECO:0007669"/>
    <property type="project" value="UniProtKB-ARBA"/>
</dbReference>
<dbReference type="KEGG" id="nhu:H0264_27125"/>
<dbReference type="GO" id="GO:0016020">
    <property type="term" value="C:membrane"/>
    <property type="evidence" value="ECO:0007669"/>
    <property type="project" value="GOC"/>
</dbReference>
<keyword evidence="3 6" id="KW-0808">Transferase</keyword>
<gene>
    <name evidence="6" type="ORF">H0264_27125</name>
</gene>
<name>A0A7D6V8K6_9NOCA</name>
<dbReference type="CDD" id="cd03784">
    <property type="entry name" value="GT1_Gtf-like"/>
    <property type="match status" value="1"/>
</dbReference>
<evidence type="ECO:0000313" key="6">
    <source>
        <dbReference type="EMBL" id="QLY28971.1"/>
    </source>
</evidence>
<reference evidence="6 7" key="1">
    <citation type="submission" date="2020-07" db="EMBL/GenBank/DDBJ databases">
        <authorList>
            <person name="Zhuang K."/>
            <person name="Ran Y."/>
        </authorList>
    </citation>
    <scope>NUCLEOTIDE SEQUENCE [LARGE SCALE GENOMIC DNA]</scope>
    <source>
        <strain evidence="6 7">WCH-YHL-001</strain>
    </source>
</reference>
<dbReference type="FunFam" id="3.40.50.2000:FF:000072">
    <property type="entry name" value="Glycosyl transferase"/>
    <property type="match status" value="1"/>
</dbReference>
<dbReference type="AlphaFoldDB" id="A0A7D6V8K6"/>
<proteinExistence type="inferred from homology"/>
<evidence type="ECO:0000256" key="1">
    <source>
        <dbReference type="ARBA" id="ARBA00006962"/>
    </source>
</evidence>
<dbReference type="InterPro" id="IPR050426">
    <property type="entry name" value="Glycosyltransferase_28"/>
</dbReference>
<dbReference type="SUPFAM" id="SSF53756">
    <property type="entry name" value="UDP-Glycosyltransferase/glycogen phosphorylase"/>
    <property type="match status" value="1"/>
</dbReference>
<dbReference type="EMBL" id="CP059399">
    <property type="protein sequence ID" value="QLY28971.1"/>
    <property type="molecule type" value="Genomic_DNA"/>
</dbReference>
<dbReference type="InterPro" id="IPR048284">
    <property type="entry name" value="EryCIII-like_N"/>
</dbReference>
<dbReference type="RefSeq" id="WP_181580177.1">
    <property type="nucleotide sequence ID" value="NZ_CP059399.1"/>
</dbReference>
<evidence type="ECO:0000259" key="4">
    <source>
        <dbReference type="Pfam" id="PF06722"/>
    </source>
</evidence>
<dbReference type="InterPro" id="IPR002213">
    <property type="entry name" value="UDP_glucos_trans"/>
</dbReference>
<dbReference type="Pfam" id="PF21036">
    <property type="entry name" value="EryCIII-like_N"/>
    <property type="match status" value="1"/>
</dbReference>
<feature type="domain" description="Erythromycin biosynthesis protein CIII-like C-terminal" evidence="4">
    <location>
        <begin position="233"/>
        <end position="373"/>
    </location>
</feature>
<organism evidence="6 7">
    <name type="scientific">Nocardia huaxiensis</name>
    <dbReference type="NCBI Taxonomy" id="2755382"/>
    <lineage>
        <taxon>Bacteria</taxon>
        <taxon>Bacillati</taxon>
        <taxon>Actinomycetota</taxon>
        <taxon>Actinomycetes</taxon>
        <taxon>Mycobacteriales</taxon>
        <taxon>Nocardiaceae</taxon>
        <taxon>Nocardia</taxon>
    </lineage>
</organism>
<comment type="similarity">
    <text evidence="1">Belongs to the glycosyltransferase 28 family.</text>
</comment>
<sequence length="379" mass="39668">MRILFSGHPAHGHLTPMLPLATAALEAGHEVVVATGPDHARRLRDHGLGTWAVGPTFAQARALRLAAHPGIDGIAPAEQMAADIHALFGAASAQRVQQLGPLMRRWQPHLVVHGPVEFAAPVVAAALGIPRVVHGLGLTPVAPQRVLLEDASRPSIDRWGATISATALFDSTYLDLCPASLRIPGATPAFADSLALRPAVVSGPGPELALPDGVVHLTLGTVFHDAPHLLRECLRGLRELDIDVVLTLGPGLDPRILGEQPPRVHIAEYVPHDALLPRCRAVIHHGGAGTMFAAFAHALPQLILPQGADNFLNAAAAVRTGAALSLAPEAVTASAIADATARLLDDSRFRTAAVAVGRDIAEMPSAAEQLSTLISRVRC</sequence>
<accession>A0A7D6V8K6</accession>
<dbReference type="InterPro" id="IPR010610">
    <property type="entry name" value="EryCIII-like_C"/>
</dbReference>
<evidence type="ECO:0000256" key="3">
    <source>
        <dbReference type="ARBA" id="ARBA00022679"/>
    </source>
</evidence>
<dbReference type="Proteomes" id="UP000515512">
    <property type="component" value="Chromosome"/>
</dbReference>
<dbReference type="GO" id="GO:0008194">
    <property type="term" value="F:UDP-glycosyltransferase activity"/>
    <property type="evidence" value="ECO:0007669"/>
    <property type="project" value="InterPro"/>
</dbReference>
<feature type="domain" description="Erythromycin biosynthesis protein CIII-like N-terminal" evidence="5">
    <location>
        <begin position="26"/>
        <end position="186"/>
    </location>
</feature>
<keyword evidence="2" id="KW-0328">Glycosyltransferase</keyword>
<dbReference type="PANTHER" id="PTHR48050:SF13">
    <property type="entry name" value="STEROL 3-BETA-GLUCOSYLTRANSFERASE UGT80A2"/>
    <property type="match status" value="1"/>
</dbReference>
<evidence type="ECO:0000313" key="7">
    <source>
        <dbReference type="Proteomes" id="UP000515512"/>
    </source>
</evidence>
<dbReference type="Gene3D" id="3.40.50.2000">
    <property type="entry name" value="Glycogen Phosphorylase B"/>
    <property type="match status" value="2"/>
</dbReference>
<dbReference type="PANTHER" id="PTHR48050">
    <property type="entry name" value="STEROL 3-BETA-GLUCOSYLTRANSFERASE"/>
    <property type="match status" value="1"/>
</dbReference>
<protein>
    <submittedName>
        <fullName evidence="6">Glycosyltransferase family 1 protein</fullName>
    </submittedName>
</protein>
<evidence type="ECO:0000259" key="5">
    <source>
        <dbReference type="Pfam" id="PF21036"/>
    </source>
</evidence>
<dbReference type="GO" id="GO:0009247">
    <property type="term" value="P:glycolipid biosynthetic process"/>
    <property type="evidence" value="ECO:0007669"/>
    <property type="project" value="UniProtKB-ARBA"/>
</dbReference>